<dbReference type="GO" id="GO:0032264">
    <property type="term" value="P:IMP salvage"/>
    <property type="evidence" value="ECO:0007669"/>
    <property type="project" value="TreeGrafter"/>
</dbReference>
<dbReference type="Proteomes" id="UP000469011">
    <property type="component" value="Unassembled WGS sequence"/>
</dbReference>
<organism evidence="17 18">
    <name type="scientific">Jiella pacifica</name>
    <dbReference type="NCBI Taxonomy" id="2696469"/>
    <lineage>
        <taxon>Bacteria</taxon>
        <taxon>Pseudomonadati</taxon>
        <taxon>Pseudomonadota</taxon>
        <taxon>Alphaproteobacteria</taxon>
        <taxon>Hyphomicrobiales</taxon>
        <taxon>Aurantimonadaceae</taxon>
        <taxon>Jiella</taxon>
    </lineage>
</organism>
<dbReference type="GO" id="GO:0000287">
    <property type="term" value="F:magnesium ion binding"/>
    <property type="evidence" value="ECO:0007669"/>
    <property type="project" value="TreeGrafter"/>
</dbReference>
<evidence type="ECO:0000256" key="12">
    <source>
        <dbReference type="ARBA" id="ARBA00022842"/>
    </source>
</evidence>
<evidence type="ECO:0000259" key="16">
    <source>
        <dbReference type="Pfam" id="PF00156"/>
    </source>
</evidence>
<proteinExistence type="inferred from homology"/>
<evidence type="ECO:0000256" key="11">
    <source>
        <dbReference type="ARBA" id="ARBA00022741"/>
    </source>
</evidence>
<dbReference type="EMBL" id="JAAAMG010000013">
    <property type="protein sequence ID" value="NDW05888.1"/>
    <property type="molecule type" value="Genomic_DNA"/>
</dbReference>
<evidence type="ECO:0000256" key="13">
    <source>
        <dbReference type="ARBA" id="ARBA00048811"/>
    </source>
</evidence>
<dbReference type="PANTHER" id="PTHR43340">
    <property type="entry name" value="HYPOXANTHINE-GUANINE PHOSPHORIBOSYLTRANSFERASE"/>
    <property type="match status" value="1"/>
</dbReference>
<evidence type="ECO:0000256" key="7">
    <source>
        <dbReference type="ARBA" id="ARBA00022676"/>
    </source>
</evidence>
<evidence type="ECO:0000256" key="10">
    <source>
        <dbReference type="ARBA" id="ARBA00022726"/>
    </source>
</evidence>
<dbReference type="SUPFAM" id="SSF53271">
    <property type="entry name" value="PRTase-like"/>
    <property type="match status" value="1"/>
</dbReference>
<name>A0A6N9TAF9_9HYPH</name>
<evidence type="ECO:0000256" key="15">
    <source>
        <dbReference type="SAM" id="MobiDB-lite"/>
    </source>
</evidence>
<comment type="pathway">
    <text evidence="3">Purine metabolism; IMP biosynthesis via salvage pathway; IMP from hypoxanthine: step 1/1.</text>
</comment>
<evidence type="ECO:0000313" key="18">
    <source>
        <dbReference type="Proteomes" id="UP000469011"/>
    </source>
</evidence>
<evidence type="ECO:0000256" key="14">
    <source>
        <dbReference type="ARBA" id="ARBA00049402"/>
    </source>
</evidence>
<dbReference type="GO" id="GO:0006166">
    <property type="term" value="P:purine ribonucleoside salvage"/>
    <property type="evidence" value="ECO:0007669"/>
    <property type="project" value="UniProtKB-KW"/>
</dbReference>
<comment type="catalytic activity">
    <reaction evidence="14">
        <text>IMP + diphosphate = hypoxanthine + 5-phospho-alpha-D-ribose 1-diphosphate</text>
        <dbReference type="Rhea" id="RHEA:17973"/>
        <dbReference type="ChEBI" id="CHEBI:17368"/>
        <dbReference type="ChEBI" id="CHEBI:33019"/>
        <dbReference type="ChEBI" id="CHEBI:58017"/>
        <dbReference type="ChEBI" id="CHEBI:58053"/>
        <dbReference type="EC" id="2.4.2.8"/>
    </reaction>
    <physiologicalReaction direction="right-to-left" evidence="14">
        <dbReference type="Rhea" id="RHEA:17975"/>
    </physiologicalReaction>
</comment>
<dbReference type="EC" id="2.4.2.8" evidence="5"/>
<evidence type="ECO:0000256" key="1">
    <source>
        <dbReference type="ARBA" id="ARBA00001946"/>
    </source>
</evidence>
<keyword evidence="12" id="KW-0460">Magnesium</keyword>
<keyword evidence="8 17" id="KW-0808">Transferase</keyword>
<dbReference type="CDD" id="cd06223">
    <property type="entry name" value="PRTases_typeI"/>
    <property type="match status" value="1"/>
</dbReference>
<evidence type="ECO:0000256" key="4">
    <source>
        <dbReference type="ARBA" id="ARBA00008391"/>
    </source>
</evidence>
<feature type="compositionally biased region" description="Basic and acidic residues" evidence="15">
    <location>
        <begin position="91"/>
        <end position="100"/>
    </location>
</feature>
<dbReference type="InterPro" id="IPR005904">
    <property type="entry name" value="Hxn_phspho_trans"/>
</dbReference>
<evidence type="ECO:0000313" key="17">
    <source>
        <dbReference type="EMBL" id="NDW05888.1"/>
    </source>
</evidence>
<evidence type="ECO:0000256" key="2">
    <source>
        <dbReference type="ARBA" id="ARBA00004496"/>
    </source>
</evidence>
<dbReference type="GO" id="GO:0000166">
    <property type="term" value="F:nucleotide binding"/>
    <property type="evidence" value="ECO:0007669"/>
    <property type="project" value="UniProtKB-KW"/>
</dbReference>
<dbReference type="InterPro" id="IPR050408">
    <property type="entry name" value="HGPRT"/>
</dbReference>
<dbReference type="GO" id="GO:0006178">
    <property type="term" value="P:guanine salvage"/>
    <property type="evidence" value="ECO:0007669"/>
    <property type="project" value="TreeGrafter"/>
</dbReference>
<feature type="compositionally biased region" description="Basic and acidic residues" evidence="15">
    <location>
        <begin position="138"/>
        <end position="150"/>
    </location>
</feature>
<comment type="similarity">
    <text evidence="4">Belongs to the purine/pyrimidine phosphoribosyltransferase family.</text>
</comment>
<dbReference type="InterPro" id="IPR000836">
    <property type="entry name" value="PRTase_dom"/>
</dbReference>
<dbReference type="GO" id="GO:0004422">
    <property type="term" value="F:hypoxanthine phosphoribosyltransferase activity"/>
    <property type="evidence" value="ECO:0007669"/>
    <property type="project" value="InterPro"/>
</dbReference>
<feature type="region of interest" description="Disordered" evidence="15">
    <location>
        <begin position="138"/>
        <end position="157"/>
    </location>
</feature>
<dbReference type="GO" id="GO:0032263">
    <property type="term" value="P:GMP salvage"/>
    <property type="evidence" value="ECO:0007669"/>
    <property type="project" value="TreeGrafter"/>
</dbReference>
<evidence type="ECO:0000256" key="9">
    <source>
        <dbReference type="ARBA" id="ARBA00022723"/>
    </source>
</evidence>
<feature type="domain" description="Phosphoribosyltransferase" evidence="16">
    <location>
        <begin position="180"/>
        <end position="327"/>
    </location>
</feature>
<evidence type="ECO:0000256" key="6">
    <source>
        <dbReference type="ARBA" id="ARBA00022490"/>
    </source>
</evidence>
<comment type="cofactor">
    <cofactor evidence="1">
        <name>Mg(2+)</name>
        <dbReference type="ChEBI" id="CHEBI:18420"/>
    </cofactor>
</comment>
<feature type="region of interest" description="Disordered" evidence="15">
    <location>
        <begin position="1"/>
        <end position="36"/>
    </location>
</feature>
<accession>A0A6N9TAF9</accession>
<dbReference type="Pfam" id="PF00156">
    <property type="entry name" value="Pribosyltran"/>
    <property type="match status" value="1"/>
</dbReference>
<feature type="compositionally biased region" description="Basic and acidic residues" evidence="15">
    <location>
        <begin position="58"/>
        <end position="67"/>
    </location>
</feature>
<gene>
    <name evidence="17" type="primary">hpt</name>
    <name evidence="17" type="ORF">GTK09_15815</name>
</gene>
<dbReference type="NCBIfam" id="TIGR01203">
    <property type="entry name" value="HGPRTase"/>
    <property type="match status" value="1"/>
</dbReference>
<dbReference type="PANTHER" id="PTHR43340:SF1">
    <property type="entry name" value="HYPOXANTHINE PHOSPHORIBOSYLTRANSFERASE"/>
    <property type="match status" value="1"/>
</dbReference>
<dbReference type="AlphaFoldDB" id="A0A6N9TAF9"/>
<comment type="catalytic activity">
    <reaction evidence="13">
        <text>GMP + diphosphate = guanine + 5-phospho-alpha-D-ribose 1-diphosphate</text>
        <dbReference type="Rhea" id="RHEA:25424"/>
        <dbReference type="ChEBI" id="CHEBI:16235"/>
        <dbReference type="ChEBI" id="CHEBI:33019"/>
        <dbReference type="ChEBI" id="CHEBI:58017"/>
        <dbReference type="ChEBI" id="CHEBI:58115"/>
        <dbReference type="EC" id="2.4.2.8"/>
    </reaction>
    <physiologicalReaction direction="right-to-left" evidence="13">
        <dbReference type="Rhea" id="RHEA:25426"/>
    </physiologicalReaction>
</comment>
<dbReference type="GO" id="GO:0046100">
    <property type="term" value="P:hypoxanthine metabolic process"/>
    <property type="evidence" value="ECO:0007669"/>
    <property type="project" value="TreeGrafter"/>
</dbReference>
<evidence type="ECO:0000256" key="3">
    <source>
        <dbReference type="ARBA" id="ARBA00004669"/>
    </source>
</evidence>
<evidence type="ECO:0000256" key="5">
    <source>
        <dbReference type="ARBA" id="ARBA00011895"/>
    </source>
</evidence>
<keyword evidence="18" id="KW-1185">Reference proteome</keyword>
<sequence>MGRSRRGAPRRDDEQAAGSADGPPHRGDAGAHRPRRLRLRVRCAAAARLPGFLSRNAGGRDRLERRRLSGSPVHDQRQPGKPWRRPAPARRGPDQQSCRDRGRRPAAADRLRRSLGGVALADASDQCRPSECRHVDRLRDDDRGAGRSEGRGQSGFRRHIARRQPVITVRGKTIDVLFSAEEIGVEVGRLAREIAASAAEDLVVVSVLKGAFVFAADLIRAMHHAGVAPQVEFISLSSYGAGTVGGEVNILRDIDADVAGRPVLLVDDILESGRTLAFARDLLLSRGATRVDLAVLLDKEGHRKAEIEADFVGFSCPDYFVVGYGMDVGHAFRELPFIGRVLD</sequence>
<keyword evidence="9" id="KW-0479">Metal-binding</keyword>
<comment type="caution">
    <text evidence="17">The sequence shown here is derived from an EMBL/GenBank/DDBJ whole genome shotgun (WGS) entry which is preliminary data.</text>
</comment>
<keyword evidence="7 17" id="KW-0328">Glycosyltransferase</keyword>
<keyword evidence="6" id="KW-0963">Cytoplasm</keyword>
<evidence type="ECO:0000256" key="8">
    <source>
        <dbReference type="ARBA" id="ARBA00022679"/>
    </source>
</evidence>
<protein>
    <recommendedName>
        <fullName evidence="5">hypoxanthine phosphoribosyltransferase</fullName>
        <ecNumber evidence="5">2.4.2.8</ecNumber>
    </recommendedName>
</protein>
<reference evidence="17 18" key="1">
    <citation type="submission" date="2020-01" db="EMBL/GenBank/DDBJ databases">
        <title>Jiella pacifica sp. nov.</title>
        <authorList>
            <person name="Xue Z."/>
            <person name="Zhu S."/>
            <person name="Chen J."/>
            <person name="Yang J."/>
        </authorList>
    </citation>
    <scope>NUCLEOTIDE SEQUENCE [LARGE SCALE GENOMIC DNA]</scope>
    <source>
        <strain evidence="17 18">40Bstr34</strain>
    </source>
</reference>
<dbReference type="GO" id="GO:0005829">
    <property type="term" value="C:cytosol"/>
    <property type="evidence" value="ECO:0007669"/>
    <property type="project" value="TreeGrafter"/>
</dbReference>
<keyword evidence="10" id="KW-0660">Purine salvage</keyword>
<feature type="region of interest" description="Disordered" evidence="15">
    <location>
        <begin position="53"/>
        <end position="109"/>
    </location>
</feature>
<keyword evidence="11" id="KW-0547">Nucleotide-binding</keyword>
<comment type="subcellular location">
    <subcellularLocation>
        <location evidence="2">Cytoplasm</location>
    </subcellularLocation>
</comment>
<dbReference type="InterPro" id="IPR029057">
    <property type="entry name" value="PRTase-like"/>
</dbReference>
<dbReference type="Gene3D" id="3.40.50.2020">
    <property type="match status" value="1"/>
</dbReference>